<evidence type="ECO:0000313" key="2">
    <source>
        <dbReference type="Proteomes" id="UP000198280"/>
    </source>
</evidence>
<protein>
    <submittedName>
        <fullName evidence="1">Uncharacterized protein</fullName>
    </submittedName>
</protein>
<gene>
    <name evidence="1" type="ORF">SAMN05216252_109175</name>
</gene>
<dbReference type="AlphaFoldDB" id="A0A239HZ29"/>
<evidence type="ECO:0000313" key="1">
    <source>
        <dbReference type="EMBL" id="SNS86491.1"/>
    </source>
</evidence>
<reference evidence="1 2" key="1">
    <citation type="submission" date="2017-06" db="EMBL/GenBank/DDBJ databases">
        <authorList>
            <person name="Kim H.J."/>
            <person name="Triplett B.A."/>
        </authorList>
    </citation>
    <scope>NUCLEOTIDE SEQUENCE [LARGE SCALE GENOMIC DNA]</scope>
    <source>
        <strain evidence="1 2">CGMCC 4.1858</strain>
    </source>
</reference>
<accession>A0A239HZ29</accession>
<name>A0A239HZ29_9ACTN</name>
<dbReference type="Proteomes" id="UP000198280">
    <property type="component" value="Unassembled WGS sequence"/>
</dbReference>
<organism evidence="1 2">
    <name type="scientific">Actinacidiphila glaucinigra</name>
    <dbReference type="NCBI Taxonomy" id="235986"/>
    <lineage>
        <taxon>Bacteria</taxon>
        <taxon>Bacillati</taxon>
        <taxon>Actinomycetota</taxon>
        <taxon>Actinomycetes</taxon>
        <taxon>Kitasatosporales</taxon>
        <taxon>Streptomycetaceae</taxon>
        <taxon>Actinacidiphila</taxon>
    </lineage>
</organism>
<keyword evidence="2" id="KW-1185">Reference proteome</keyword>
<sequence>MSETPLLFAVGVFLAALGLLIALFSPELAHRIDALAARSTAGLRRRWSRSRDRRRFVFVPRKWVTSQDSLKIQGNAVTVKEVES</sequence>
<dbReference type="RefSeq" id="WP_089225381.1">
    <property type="nucleotide sequence ID" value="NZ_JBHJTH010000010.1"/>
</dbReference>
<dbReference type="EMBL" id="FZOF01000009">
    <property type="protein sequence ID" value="SNS86491.1"/>
    <property type="molecule type" value="Genomic_DNA"/>
</dbReference>
<proteinExistence type="predicted"/>